<evidence type="ECO:0000256" key="1">
    <source>
        <dbReference type="SAM" id="Phobius"/>
    </source>
</evidence>
<keyword evidence="1" id="KW-0472">Membrane</keyword>
<feature type="transmembrane region" description="Helical" evidence="1">
    <location>
        <begin position="127"/>
        <end position="154"/>
    </location>
</feature>
<feature type="transmembrane region" description="Helical" evidence="1">
    <location>
        <begin position="520"/>
        <end position="539"/>
    </location>
</feature>
<name>A0ABN8S9Q2_9CNID</name>
<feature type="transmembrane region" description="Helical" evidence="1">
    <location>
        <begin position="330"/>
        <end position="360"/>
    </location>
</feature>
<keyword evidence="1" id="KW-0812">Transmembrane</keyword>
<proteinExistence type="predicted"/>
<sequence>MKVDEKYCANQTSLNSITVVTEKLQIWRPANDKPSSFASAFERVLELLFPFNHEAYGELQADCNLRLARGKALHETIKDVLLEDALRGHLGNLEINFESMNITNSTGNITDNQSIRNNGWVSADSQIFAFAIVFYFAFVYYSPTFLCLFTPIVVTENGIRHISLEKTSPVGLRNLIGRCFYSEVDNLWHRTKTFIARTVLMPLPFLIFAIGFDYLFFQYLHLLPNNFLNILDLLGPIQLVCCFCYFLQAFYDSFLNTFCFVCAIIKSNRRCNDNLPQRILNHLRLQPLIFVKCRRLFCKWLVSYFRISRIILPFLKVSTGWLTWCFRVPMFIVFLSTIPVATVILLLAMSVVVSISIFITSPIMTLLFTTSFYPLKGIFNSVLVVLLLQIFVRLLAVLGACVVLVDAALGLTTGVFVLLIILFSEKSLPYMACFVLVCYYLWSSYSSFTKKYHDLSLMLCKFYKQSQHHDEISKEQLRLDDEEIETSNSDTRVHEVTIPEGLFDMACEDLMPVREGVCTLLLKVTLILSFVYLTFLLILRFDTGATPVMQALAT</sequence>
<gene>
    <name evidence="2" type="ORF">PEVE_00016902</name>
</gene>
<organism evidence="2 3">
    <name type="scientific">Porites evermanni</name>
    <dbReference type="NCBI Taxonomy" id="104178"/>
    <lineage>
        <taxon>Eukaryota</taxon>
        <taxon>Metazoa</taxon>
        <taxon>Cnidaria</taxon>
        <taxon>Anthozoa</taxon>
        <taxon>Hexacorallia</taxon>
        <taxon>Scleractinia</taxon>
        <taxon>Fungiina</taxon>
        <taxon>Poritidae</taxon>
        <taxon>Porites</taxon>
    </lineage>
</organism>
<feature type="transmembrane region" description="Helical" evidence="1">
    <location>
        <begin position="237"/>
        <end position="265"/>
    </location>
</feature>
<comment type="caution">
    <text evidence="2">The sequence shown here is derived from an EMBL/GenBank/DDBJ whole genome shotgun (WGS) entry which is preliminary data.</text>
</comment>
<feature type="transmembrane region" description="Helical" evidence="1">
    <location>
        <begin position="397"/>
        <end position="423"/>
    </location>
</feature>
<protein>
    <submittedName>
        <fullName evidence="2">Uncharacterized protein</fullName>
    </submittedName>
</protein>
<feature type="transmembrane region" description="Helical" evidence="1">
    <location>
        <begin position="372"/>
        <end position="391"/>
    </location>
</feature>
<evidence type="ECO:0000313" key="2">
    <source>
        <dbReference type="EMBL" id="CAH3186483.1"/>
    </source>
</evidence>
<keyword evidence="1" id="KW-1133">Transmembrane helix</keyword>
<evidence type="ECO:0000313" key="3">
    <source>
        <dbReference type="Proteomes" id="UP001159427"/>
    </source>
</evidence>
<feature type="transmembrane region" description="Helical" evidence="1">
    <location>
        <begin position="199"/>
        <end position="217"/>
    </location>
</feature>
<dbReference type="EMBL" id="CALNXI010002339">
    <property type="protein sequence ID" value="CAH3186483.1"/>
    <property type="molecule type" value="Genomic_DNA"/>
</dbReference>
<keyword evidence="3" id="KW-1185">Reference proteome</keyword>
<accession>A0ABN8S9Q2</accession>
<reference evidence="2 3" key="1">
    <citation type="submission" date="2022-05" db="EMBL/GenBank/DDBJ databases">
        <authorList>
            <consortium name="Genoscope - CEA"/>
            <person name="William W."/>
        </authorList>
    </citation>
    <scope>NUCLEOTIDE SEQUENCE [LARGE SCALE GENOMIC DNA]</scope>
</reference>
<feature type="transmembrane region" description="Helical" evidence="1">
    <location>
        <begin position="430"/>
        <end position="448"/>
    </location>
</feature>
<dbReference type="Proteomes" id="UP001159427">
    <property type="component" value="Unassembled WGS sequence"/>
</dbReference>